<dbReference type="KEGG" id="sdd:D9753_01940"/>
<dbReference type="Proteomes" id="UP000268329">
    <property type="component" value="Chromosome"/>
</dbReference>
<dbReference type="SUPFAM" id="SSF53474">
    <property type="entry name" value="alpha/beta-Hydrolases"/>
    <property type="match status" value="1"/>
</dbReference>
<dbReference type="PANTHER" id="PTHR11487">
    <property type="entry name" value="THIOESTERASE"/>
    <property type="match status" value="1"/>
</dbReference>
<dbReference type="AlphaFoldDB" id="A0A3G2JAX2"/>
<dbReference type="InterPro" id="IPR029058">
    <property type="entry name" value="AB_hydrolase_fold"/>
</dbReference>
<dbReference type="InterPro" id="IPR012223">
    <property type="entry name" value="TEII"/>
</dbReference>
<dbReference type="RefSeq" id="WP_121785428.1">
    <property type="nucleotide sequence ID" value="NZ_CP033073.1"/>
</dbReference>
<evidence type="ECO:0000256" key="1">
    <source>
        <dbReference type="ARBA" id="ARBA00007169"/>
    </source>
</evidence>
<comment type="similarity">
    <text evidence="1">Belongs to the thioesterase family.</text>
</comment>
<dbReference type="EMBL" id="CP033073">
    <property type="protein sequence ID" value="AYN37919.1"/>
    <property type="molecule type" value="Genomic_DNA"/>
</dbReference>
<organism evidence="3 4">
    <name type="scientific">Streptomyces dangxiongensis</name>
    <dbReference type="NCBI Taxonomy" id="1442032"/>
    <lineage>
        <taxon>Bacteria</taxon>
        <taxon>Bacillati</taxon>
        <taxon>Actinomycetota</taxon>
        <taxon>Actinomycetes</taxon>
        <taxon>Kitasatosporales</taxon>
        <taxon>Streptomycetaceae</taxon>
        <taxon>Streptomyces</taxon>
    </lineage>
</organism>
<dbReference type="OrthoDB" id="8480037at2"/>
<proteinExistence type="inferred from homology"/>
<accession>A0A3G2JAX2</accession>
<gene>
    <name evidence="3" type="ORF">D9753_01940</name>
</gene>
<keyword evidence="4" id="KW-1185">Reference proteome</keyword>
<dbReference type="GO" id="GO:0008610">
    <property type="term" value="P:lipid biosynthetic process"/>
    <property type="evidence" value="ECO:0007669"/>
    <property type="project" value="TreeGrafter"/>
</dbReference>
<evidence type="ECO:0000259" key="2">
    <source>
        <dbReference type="Pfam" id="PF00975"/>
    </source>
</evidence>
<dbReference type="Gene3D" id="3.40.50.1820">
    <property type="entry name" value="alpha/beta hydrolase"/>
    <property type="match status" value="1"/>
</dbReference>
<name>A0A3G2JAX2_9ACTN</name>
<evidence type="ECO:0000313" key="3">
    <source>
        <dbReference type="EMBL" id="AYN37919.1"/>
    </source>
</evidence>
<feature type="domain" description="Thioesterase" evidence="2">
    <location>
        <begin position="29"/>
        <end position="252"/>
    </location>
</feature>
<sequence>MMPSPPTARPLPARELVRPRPRPEAPAVLYCFPHAGGAASAYRPWPAALPDGIEVVAVQLPGREHRITEPPCVDPALIADAIGADVAAHGSRPYALFGHSMGALLAFEVARTLSAGDRLPGPALLAVSGMEHPASGRPRPALSGLPEAELLAWVSGLGGSPAQALADPQLLEILLPVLRADLAWLEGYVPRPAPRLACPLSVFAGERDDRVALAGLRAWAGETRETATVRRYPSGHFYAAEQLRLVCRDLADDLTDALDGRGAVR</sequence>
<dbReference type="InterPro" id="IPR001031">
    <property type="entry name" value="Thioesterase"/>
</dbReference>
<dbReference type="PANTHER" id="PTHR11487:SF0">
    <property type="entry name" value="S-ACYL FATTY ACID SYNTHASE THIOESTERASE, MEDIUM CHAIN"/>
    <property type="match status" value="1"/>
</dbReference>
<evidence type="ECO:0000313" key="4">
    <source>
        <dbReference type="Proteomes" id="UP000268329"/>
    </source>
</evidence>
<dbReference type="Pfam" id="PF00975">
    <property type="entry name" value="Thioesterase"/>
    <property type="match status" value="1"/>
</dbReference>
<protein>
    <submittedName>
        <fullName evidence="3">Thioesterase</fullName>
    </submittedName>
</protein>
<reference evidence="3 4" key="1">
    <citation type="submission" date="2018-10" db="EMBL/GenBank/DDBJ databases">
        <title>The genome of Streptomyces dangxiongensis Z022.</title>
        <authorList>
            <person name="Zhang B."/>
        </authorList>
    </citation>
    <scope>NUCLEOTIDE SEQUENCE [LARGE SCALE GENOMIC DNA]</scope>
    <source>
        <strain evidence="3 4">Z022</strain>
    </source>
</reference>